<keyword evidence="2 3" id="KW-0560">Oxidoreductase</keyword>
<organism evidence="5 6">
    <name type="scientific">Teladorsagia circumcincta</name>
    <name type="common">Brown stomach worm</name>
    <name type="synonym">Ostertagia circumcincta</name>
    <dbReference type="NCBI Taxonomy" id="45464"/>
    <lineage>
        <taxon>Eukaryota</taxon>
        <taxon>Metazoa</taxon>
        <taxon>Ecdysozoa</taxon>
        <taxon>Nematoda</taxon>
        <taxon>Chromadorea</taxon>
        <taxon>Rhabditida</taxon>
        <taxon>Rhabditina</taxon>
        <taxon>Rhabditomorpha</taxon>
        <taxon>Strongyloidea</taxon>
        <taxon>Trichostrongylidae</taxon>
        <taxon>Teladorsagia</taxon>
    </lineage>
</organism>
<keyword evidence="3" id="KW-0285">Flavoprotein</keyword>
<keyword evidence="6" id="KW-1185">Reference proteome</keyword>
<dbReference type="SUPFAM" id="SSF51730">
    <property type="entry name" value="FAD-linked oxidoreductase"/>
    <property type="match status" value="1"/>
</dbReference>
<comment type="function">
    <text evidence="3">Converts proline to delta-1-pyrroline-5-carboxylate.</text>
</comment>
<keyword evidence="3" id="KW-0642">Proline metabolism</keyword>
<name>A0A2G9U2P9_TELCI</name>
<comment type="catalytic activity">
    <reaction evidence="3">
        <text>L-proline + a quinone = (S)-1-pyrroline-5-carboxylate + a quinol + H(+)</text>
        <dbReference type="Rhea" id="RHEA:23784"/>
        <dbReference type="ChEBI" id="CHEBI:15378"/>
        <dbReference type="ChEBI" id="CHEBI:17388"/>
        <dbReference type="ChEBI" id="CHEBI:24646"/>
        <dbReference type="ChEBI" id="CHEBI:60039"/>
        <dbReference type="ChEBI" id="CHEBI:132124"/>
        <dbReference type="EC" id="1.5.5.2"/>
    </reaction>
</comment>
<comment type="pathway">
    <text evidence="1">Amino-acid degradation; L-proline degradation into L-glutamate; L-glutamate from L-proline: step 1/2.</text>
</comment>
<comment type="cofactor">
    <cofactor evidence="3">
        <name>FAD</name>
        <dbReference type="ChEBI" id="CHEBI:57692"/>
    </cofactor>
</comment>
<gene>
    <name evidence="5" type="ORF">TELCIR_13829</name>
</gene>
<dbReference type="PANTHER" id="PTHR13914">
    <property type="entry name" value="PROLINE OXIDASE"/>
    <property type="match status" value="1"/>
</dbReference>
<dbReference type="SUPFAM" id="SSF47473">
    <property type="entry name" value="EF-hand"/>
    <property type="match status" value="1"/>
</dbReference>
<reference evidence="5 6" key="1">
    <citation type="submission" date="2015-09" db="EMBL/GenBank/DDBJ databases">
        <title>Draft genome of the parasitic nematode Teladorsagia circumcincta isolate WARC Sus (inbred).</title>
        <authorList>
            <person name="Mitreva M."/>
        </authorList>
    </citation>
    <scope>NUCLEOTIDE SEQUENCE [LARGE SCALE GENOMIC DNA]</scope>
    <source>
        <strain evidence="5 6">S</strain>
    </source>
</reference>
<dbReference type="InterPro" id="IPR015659">
    <property type="entry name" value="Proline_oxidase"/>
</dbReference>
<dbReference type="InterPro" id="IPR011992">
    <property type="entry name" value="EF-hand-dom_pair"/>
</dbReference>
<dbReference type="EMBL" id="KZ349813">
    <property type="protein sequence ID" value="PIO64539.1"/>
    <property type="molecule type" value="Genomic_DNA"/>
</dbReference>
<accession>A0A2G9U2P9</accession>
<evidence type="ECO:0000313" key="5">
    <source>
        <dbReference type="EMBL" id="PIO64539.1"/>
    </source>
</evidence>
<evidence type="ECO:0000313" key="6">
    <source>
        <dbReference type="Proteomes" id="UP000230423"/>
    </source>
</evidence>
<evidence type="ECO:0000256" key="3">
    <source>
        <dbReference type="RuleBase" id="RU364054"/>
    </source>
</evidence>
<dbReference type="AlphaFoldDB" id="A0A2G9U2P9"/>
<protein>
    <recommendedName>
        <fullName evidence="3">Proline dehydrogenase</fullName>
        <ecNumber evidence="3">1.5.5.2</ecNumber>
    </recommendedName>
</protein>
<sequence>MTSIPESIAQTHNFFKTLTGTEHIQFSRLSEEELVKKLRDLGVKGDSEQIRDWFKSVDFDGDGYVDYHGWSKILEDHIQLGSMFKILNIKTGQLEPLIQNLTAEEEQEFKNMVRRLIEIAEHSISRGVRLMVDAEQTYFQPAISRITLEMMRRFVSLSPFADSF</sequence>
<dbReference type="GO" id="GO:0005509">
    <property type="term" value="F:calcium ion binding"/>
    <property type="evidence" value="ECO:0007669"/>
    <property type="project" value="InterPro"/>
</dbReference>
<dbReference type="PANTHER" id="PTHR13914:SF0">
    <property type="entry name" value="PROLINE DEHYDROGENASE 1, MITOCHONDRIAL"/>
    <property type="match status" value="1"/>
</dbReference>
<dbReference type="GO" id="GO:0005739">
    <property type="term" value="C:mitochondrion"/>
    <property type="evidence" value="ECO:0007669"/>
    <property type="project" value="TreeGrafter"/>
</dbReference>
<dbReference type="PROSITE" id="PS50222">
    <property type="entry name" value="EF_HAND_2"/>
    <property type="match status" value="1"/>
</dbReference>
<evidence type="ECO:0000259" key="4">
    <source>
        <dbReference type="PROSITE" id="PS50222"/>
    </source>
</evidence>
<dbReference type="GO" id="GO:0071949">
    <property type="term" value="F:FAD binding"/>
    <property type="evidence" value="ECO:0007669"/>
    <property type="project" value="TreeGrafter"/>
</dbReference>
<dbReference type="InterPro" id="IPR002048">
    <property type="entry name" value="EF_hand_dom"/>
</dbReference>
<dbReference type="OrthoDB" id="5464at2759"/>
<evidence type="ECO:0000256" key="2">
    <source>
        <dbReference type="ARBA" id="ARBA00023002"/>
    </source>
</evidence>
<proteinExistence type="inferred from homology"/>
<feature type="domain" description="EF-hand" evidence="4">
    <location>
        <begin position="45"/>
        <end position="80"/>
    </location>
</feature>
<dbReference type="GO" id="GO:0010133">
    <property type="term" value="P:L-proline catabolic process to L-glutamate"/>
    <property type="evidence" value="ECO:0007669"/>
    <property type="project" value="TreeGrafter"/>
</dbReference>
<dbReference type="Gene3D" id="3.20.20.220">
    <property type="match status" value="1"/>
</dbReference>
<dbReference type="GO" id="GO:0004657">
    <property type="term" value="F:proline dehydrogenase activity"/>
    <property type="evidence" value="ECO:0007669"/>
    <property type="project" value="UniProtKB-EC"/>
</dbReference>
<evidence type="ECO:0000256" key="1">
    <source>
        <dbReference type="ARBA" id="ARBA00004739"/>
    </source>
</evidence>
<comment type="similarity">
    <text evidence="3">Belongs to the proline oxidase family.</text>
</comment>
<keyword evidence="3" id="KW-0274">FAD</keyword>
<dbReference type="EC" id="1.5.5.2" evidence="3"/>
<dbReference type="InterPro" id="IPR029041">
    <property type="entry name" value="FAD-linked_oxidoreductase-like"/>
</dbReference>
<dbReference type="Proteomes" id="UP000230423">
    <property type="component" value="Unassembled WGS sequence"/>
</dbReference>